<protein>
    <recommendedName>
        <fullName evidence="4">Fido domain-containing protein</fullName>
    </recommendedName>
</protein>
<evidence type="ECO:0000256" key="1">
    <source>
        <dbReference type="SAM" id="MobiDB-lite"/>
    </source>
</evidence>
<organism evidence="2 3">
    <name type="scientific">Pandoraea oxalativorans</name>
    <dbReference type="NCBI Taxonomy" id="573737"/>
    <lineage>
        <taxon>Bacteria</taxon>
        <taxon>Pseudomonadati</taxon>
        <taxon>Pseudomonadota</taxon>
        <taxon>Betaproteobacteria</taxon>
        <taxon>Burkholderiales</taxon>
        <taxon>Burkholderiaceae</taxon>
        <taxon>Pandoraea</taxon>
    </lineage>
</organism>
<dbReference type="RefSeq" id="WP_052653987.1">
    <property type="nucleotide sequence ID" value="NZ_CP011518.2"/>
</dbReference>
<reference evidence="2" key="1">
    <citation type="submission" date="2016-06" db="EMBL/GenBank/DDBJ databases">
        <title>Pandoraea oxalativorans DSM 23570 Genome Sequencing.</title>
        <authorList>
            <person name="Ee R."/>
            <person name="Lim Y.-L."/>
            <person name="Yong D."/>
            <person name="Yin W.-F."/>
            <person name="Chan K.-G."/>
        </authorList>
    </citation>
    <scope>NUCLEOTIDE SEQUENCE</scope>
    <source>
        <strain evidence="2">DSM 23570</strain>
        <plasmid evidence="2">pPO70-1</plasmid>
    </source>
</reference>
<dbReference type="AlphaFoldDB" id="A0A0G3IBT8"/>
<accession>A0A0G3IBT8</accession>
<feature type="region of interest" description="Disordered" evidence="1">
    <location>
        <begin position="44"/>
        <end position="64"/>
    </location>
</feature>
<dbReference type="PATRIC" id="fig|573737.6.peg.5469"/>
<gene>
    <name evidence="2" type="ORF">MB84_27945</name>
</gene>
<evidence type="ECO:0000313" key="3">
    <source>
        <dbReference type="Proteomes" id="UP000035050"/>
    </source>
</evidence>
<proteinExistence type="predicted"/>
<evidence type="ECO:0000313" key="2">
    <source>
        <dbReference type="EMBL" id="AKK24669.1"/>
    </source>
</evidence>
<dbReference type="EMBL" id="CP011518">
    <property type="protein sequence ID" value="AKK24669.1"/>
    <property type="molecule type" value="Genomic_DNA"/>
</dbReference>
<keyword evidence="2" id="KW-0614">Plasmid</keyword>
<geneLocation type="plasmid" evidence="2 3">
    <name>pPO70-1</name>
</geneLocation>
<dbReference type="KEGG" id="pox:MB84_27945"/>
<keyword evidence="3" id="KW-1185">Reference proteome</keyword>
<name>A0A0G3IBT8_9BURK</name>
<evidence type="ECO:0008006" key="4">
    <source>
        <dbReference type="Google" id="ProtNLM"/>
    </source>
</evidence>
<sequence>MATIHRPPGISAILTRTATTGLATAFSRGPVPSKKPDLLQYTNTALSRSPVPPKKPDPLESTDTPPYWQRAGLAGPACEFYPPPSALMELPPLASLAFVVSGGLELPAWLVALGGKWGPYCFDAAYCGGHFDTCGRMYTADMFDSNEPGYLERFIRSVMYVASPAFDIERFDDIVRLYGIARPGVRLCVAAPAFAVMPTDLMKPAEQPTPMGRYARVGVYFERATEQLFIRAHGKLSAHVFRTGVDTATKAKFGEDLRGFVRPDGKLARLPVSEETLVGLFEEVSERLQTLFAPHRVLQCSMHGPGWTEAYFPGRRYPNDFVECSKPRADEVPPFYSEVRTFSAGRELYFHTVYQDEAQIRDLYRGKLEKFLIHGLDTGRSADEQIALIAGFVSDMVTAHVFTDANNRVWIQILLNQLLRRCGQSDTILAVPNGFAARVRYDLGAANHPPPGTEAYLDAMRHAVQMIRDGQRYYASLCAQSPCQLANIAPDCWL</sequence>
<dbReference type="Proteomes" id="UP000035050">
    <property type="component" value="Plasmid pPO70-1"/>
</dbReference>